<keyword evidence="3" id="KW-1185">Reference proteome</keyword>
<sequence>MRSLPRRLMNEQDERHEPKQTVDLGIHAGYPTGQLARAFTTAAAHEDPGARRRAERRIGRWQDVLAGMAAGTLTVGSRTPVAGLPAWVTPEVVRGGFATGAASAGGPLLPHETATARRAGVRADRAALFAYWLSDAGLAELTALLDSGAYEVAVPEEAALLTVAWLLRSGDRLGALRLLETLQPFAGRLRFAPRPGTAPAPSDAAVAHRLTVGEAGTAVGRRRPNPGVEAMREALAVWNPFFDEMLALWLETAAGSGSEGSGTAGADTTGADTAGSGDAGRVGRVLARTPDKDWLRRAAAMLRRYERLAARHTLCTKHRKAGENPLSLRLALEEYVTRRALDPARFGRLQHAVDSMVRRRGLPGSGRHQELRARQAADAARPSHHALAQLVARRLSVLPQDTGTPDVAPLVAPVTDEEAQASGLTAGAAIPEVVRRTVESALSAPLATLVARGVVPSAEVLAGLVPQLVASTTALAYPDEALRTLMAATYRAFRNRRSLLLLNLERQVRIEELPWVAAVAGLRRQGEAGRSARTALVHLAEVSLQGFPATILPNPLVRELSTLARQAGEDVPFVEELAADIFMGTFSGKFLKAAAGAGRLLGGSLYERYYGLDYELVVALEESAHGRGPLEPGTSAQSARSAQQDFADLCHAYAGVRPRTWSVAANGKVIEQAQILTTHNLAAVAGPLGAAPAPGWADLARRCFTTVCRLTAQVPYNPRPLPTIKDAAYAWRQMLFHLSLCAADERAAVLAALDGETARHPSHVADRLAPALAGLRLVAAGGSFEADGTAEGGAARRFLGWTTERHWLRDAPLGSLGSPKERQHLL</sequence>
<protein>
    <submittedName>
        <fullName evidence="2">Uncharacterized protein</fullName>
    </submittedName>
</protein>
<name>A0ABQ2Z3V1_9ACTN</name>
<evidence type="ECO:0000313" key="3">
    <source>
        <dbReference type="Proteomes" id="UP000659223"/>
    </source>
</evidence>
<reference evidence="3" key="1">
    <citation type="journal article" date="2019" name="Int. J. Syst. Evol. Microbiol.">
        <title>The Global Catalogue of Microorganisms (GCM) 10K type strain sequencing project: providing services to taxonomists for standard genome sequencing and annotation.</title>
        <authorList>
            <consortium name="The Broad Institute Genomics Platform"/>
            <consortium name="The Broad Institute Genome Sequencing Center for Infectious Disease"/>
            <person name="Wu L."/>
            <person name="Ma J."/>
        </authorList>
    </citation>
    <scope>NUCLEOTIDE SEQUENCE [LARGE SCALE GENOMIC DNA]</scope>
    <source>
        <strain evidence="3">JCM 4586</strain>
    </source>
</reference>
<dbReference type="EMBL" id="BMUT01000015">
    <property type="protein sequence ID" value="GGY03513.1"/>
    <property type="molecule type" value="Genomic_DNA"/>
</dbReference>
<evidence type="ECO:0000256" key="1">
    <source>
        <dbReference type="SAM" id="MobiDB-lite"/>
    </source>
</evidence>
<evidence type="ECO:0000313" key="2">
    <source>
        <dbReference type="EMBL" id="GGY03513.1"/>
    </source>
</evidence>
<accession>A0ABQ2Z3V1</accession>
<feature type="compositionally biased region" description="Low complexity" evidence="1">
    <location>
        <begin position="264"/>
        <end position="276"/>
    </location>
</feature>
<dbReference type="Proteomes" id="UP000659223">
    <property type="component" value="Unassembled WGS sequence"/>
</dbReference>
<proteinExistence type="predicted"/>
<comment type="caution">
    <text evidence="2">The sequence shown here is derived from an EMBL/GenBank/DDBJ whole genome shotgun (WGS) entry which is preliminary data.</text>
</comment>
<gene>
    <name evidence="2" type="ORF">GCM10010324_58000</name>
</gene>
<feature type="region of interest" description="Disordered" evidence="1">
    <location>
        <begin position="257"/>
        <end position="283"/>
    </location>
</feature>
<organism evidence="2 3">
    <name type="scientific">Streptomyces hiroshimensis</name>
    <dbReference type="NCBI Taxonomy" id="66424"/>
    <lineage>
        <taxon>Bacteria</taxon>
        <taxon>Bacillati</taxon>
        <taxon>Actinomycetota</taxon>
        <taxon>Actinomycetes</taxon>
        <taxon>Kitasatosporales</taxon>
        <taxon>Streptomycetaceae</taxon>
        <taxon>Streptomyces</taxon>
    </lineage>
</organism>